<dbReference type="EMBL" id="JAGDFL010000014">
    <property type="protein sequence ID" value="KAG7401352.1"/>
    <property type="molecule type" value="Genomic_DNA"/>
</dbReference>
<protein>
    <submittedName>
        <fullName evidence="2">Uncharacterized protein</fullName>
    </submittedName>
</protein>
<dbReference type="Proteomes" id="UP000693981">
    <property type="component" value="Unassembled WGS sequence"/>
</dbReference>
<organism evidence="2 3">
    <name type="scientific">Phytophthora boehmeriae</name>
    <dbReference type="NCBI Taxonomy" id="109152"/>
    <lineage>
        <taxon>Eukaryota</taxon>
        <taxon>Sar</taxon>
        <taxon>Stramenopiles</taxon>
        <taxon>Oomycota</taxon>
        <taxon>Peronosporomycetes</taxon>
        <taxon>Peronosporales</taxon>
        <taxon>Peronosporaceae</taxon>
        <taxon>Phytophthora</taxon>
    </lineage>
</organism>
<reference evidence="2" key="1">
    <citation type="submission" date="2021-02" db="EMBL/GenBank/DDBJ databases">
        <authorList>
            <person name="Palmer J.M."/>
        </authorList>
    </citation>
    <scope>NUCLEOTIDE SEQUENCE</scope>
    <source>
        <strain evidence="2">SCRP23</strain>
    </source>
</reference>
<feature type="compositionally biased region" description="Basic and acidic residues" evidence="1">
    <location>
        <begin position="72"/>
        <end position="87"/>
    </location>
</feature>
<dbReference type="AlphaFoldDB" id="A0A8T1X588"/>
<evidence type="ECO:0000313" key="2">
    <source>
        <dbReference type="EMBL" id="KAG7401352.1"/>
    </source>
</evidence>
<sequence length="138" mass="15601">MFDYAFTSNHNIADLKQHKLLVYKPPLGVSDGVKKRDRAAFPLSEREALQLRIETETRSPPTSGGYGHVTVNKHDMSETDLGDRVNIEEEPGDLGSYGVVDMMWYAELDYTAAREAESELFYEASLKGMTFPFYNALE</sequence>
<name>A0A8T1X588_9STRA</name>
<comment type="caution">
    <text evidence="2">The sequence shown here is derived from an EMBL/GenBank/DDBJ whole genome shotgun (WGS) entry which is preliminary data.</text>
</comment>
<gene>
    <name evidence="2" type="ORF">PHYBOEH_001768</name>
</gene>
<keyword evidence="3" id="KW-1185">Reference proteome</keyword>
<accession>A0A8T1X588</accession>
<feature type="region of interest" description="Disordered" evidence="1">
    <location>
        <begin position="54"/>
        <end position="88"/>
    </location>
</feature>
<evidence type="ECO:0000313" key="3">
    <source>
        <dbReference type="Proteomes" id="UP000693981"/>
    </source>
</evidence>
<evidence type="ECO:0000256" key="1">
    <source>
        <dbReference type="SAM" id="MobiDB-lite"/>
    </source>
</evidence>
<proteinExistence type="predicted"/>